<keyword evidence="2" id="KW-1185">Reference proteome</keyword>
<reference evidence="1 2" key="1">
    <citation type="submission" date="2013-10" db="EMBL/GenBank/DDBJ databases">
        <title>Salinisphaera orenii MK-B5 Genome Sequencing.</title>
        <authorList>
            <person name="Lai Q."/>
            <person name="Li C."/>
            <person name="Shao Z."/>
        </authorList>
    </citation>
    <scope>NUCLEOTIDE SEQUENCE [LARGE SCALE GENOMIC DNA]</scope>
    <source>
        <strain evidence="1 2">MK-B5</strain>
    </source>
</reference>
<protein>
    <submittedName>
        <fullName evidence="1">Uncharacterized protein</fullName>
    </submittedName>
</protein>
<accession>A0A423PNM0</accession>
<evidence type="ECO:0000313" key="2">
    <source>
        <dbReference type="Proteomes" id="UP000283993"/>
    </source>
</evidence>
<gene>
    <name evidence="1" type="ORF">SAOR_09315</name>
</gene>
<dbReference type="AlphaFoldDB" id="A0A423PNM0"/>
<organism evidence="1 2">
    <name type="scientific">Salinisphaera orenii MK-B5</name>
    <dbReference type="NCBI Taxonomy" id="856730"/>
    <lineage>
        <taxon>Bacteria</taxon>
        <taxon>Pseudomonadati</taxon>
        <taxon>Pseudomonadota</taxon>
        <taxon>Gammaproteobacteria</taxon>
        <taxon>Salinisphaerales</taxon>
        <taxon>Salinisphaeraceae</taxon>
        <taxon>Salinisphaera</taxon>
    </lineage>
</organism>
<comment type="caution">
    <text evidence="1">The sequence shown here is derived from an EMBL/GenBank/DDBJ whole genome shotgun (WGS) entry which is preliminary data.</text>
</comment>
<dbReference type="EMBL" id="AYKH01000015">
    <property type="protein sequence ID" value="ROO27179.1"/>
    <property type="molecule type" value="Genomic_DNA"/>
</dbReference>
<dbReference type="Proteomes" id="UP000283993">
    <property type="component" value="Unassembled WGS sequence"/>
</dbReference>
<name>A0A423PNM0_9GAMM</name>
<evidence type="ECO:0000313" key="1">
    <source>
        <dbReference type="EMBL" id="ROO27179.1"/>
    </source>
</evidence>
<sequence>MVDTGGLWKGEAWITTGLQSNTTEDHKVLIDVGASSEKMAYLMASRTCNGWVDEYFQNQ</sequence>
<proteinExistence type="predicted"/>